<comment type="caution">
    <text evidence="2">The sequence shown here is derived from an EMBL/GenBank/DDBJ whole genome shotgun (WGS) entry which is preliminary data.</text>
</comment>
<dbReference type="EMBL" id="MRZV01000324">
    <property type="protein sequence ID" value="PIK52561.1"/>
    <property type="molecule type" value="Genomic_DNA"/>
</dbReference>
<keyword evidence="3" id="KW-1185">Reference proteome</keyword>
<evidence type="ECO:0000313" key="2">
    <source>
        <dbReference type="EMBL" id="PIK52561.1"/>
    </source>
</evidence>
<protein>
    <submittedName>
        <fullName evidence="2">Uncharacterized protein</fullName>
    </submittedName>
</protein>
<evidence type="ECO:0000256" key="1">
    <source>
        <dbReference type="SAM" id="MobiDB-lite"/>
    </source>
</evidence>
<feature type="region of interest" description="Disordered" evidence="1">
    <location>
        <begin position="551"/>
        <end position="579"/>
    </location>
</feature>
<name>A0A2G8KX38_STIJA</name>
<sequence length="579" mass="64482">MDASQCLLSCGDIAHLKDVDLSLAVEQISVEPDGKKTFQGSFIKNGEVMDGVKVSANAEAVHRSKAILSKKTKKFVNDVREKAVKDALLSTKESYFARCQQRKEILSYHGIKKIKQALERRTASKRFSWGVCDLDVDLELFDMVKKRRKEFSMLQGTLGKLDGIFGKFQWDVHFEEGRAQFVSSILIYVKDFQLWATVKIGICHCTIGQRDKLGKPNCSWREPVWDFLTQDKPLAFAPKGRGDAELLVGLQKMCDDGGSEFSITCNCVSQCSSCCTTKSSFISANNLALTQTAITKCNGLIDQVIEKQVGVYINSKIPVCCTKKSTVLSGDIALPNVLVLELGIHNSKNYQNPPLHINEYVNVFKCGYYLTAAVLVEPNHFSTVVKHNNMFAHLDGLHDKPILYNCFGGAVSNSNLQFGDSYTTSIQNKGIHILVYRKCDTVQTYIPIDMAEISKIKDCRNQVFPTVDLTINNEQTRSVCDNNPSDSLTDNAHTELNGCTNTSPKAHFPDSNWVTVTPKRKGKKLSKSSFSKSLRFENQFEVLIDESQFTEDNNANDSCIDNGHGAPVNPKMSSPKTKN</sequence>
<dbReference type="Proteomes" id="UP000230750">
    <property type="component" value="Unassembled WGS sequence"/>
</dbReference>
<proteinExistence type="predicted"/>
<organism evidence="2 3">
    <name type="scientific">Stichopus japonicus</name>
    <name type="common">Sea cucumber</name>
    <dbReference type="NCBI Taxonomy" id="307972"/>
    <lineage>
        <taxon>Eukaryota</taxon>
        <taxon>Metazoa</taxon>
        <taxon>Echinodermata</taxon>
        <taxon>Eleutherozoa</taxon>
        <taxon>Echinozoa</taxon>
        <taxon>Holothuroidea</taxon>
        <taxon>Aspidochirotacea</taxon>
        <taxon>Aspidochirotida</taxon>
        <taxon>Stichopodidae</taxon>
        <taxon>Apostichopus</taxon>
    </lineage>
</organism>
<evidence type="ECO:0000313" key="3">
    <source>
        <dbReference type="Proteomes" id="UP000230750"/>
    </source>
</evidence>
<accession>A0A2G8KX38</accession>
<gene>
    <name evidence="2" type="ORF">BSL78_10551</name>
</gene>
<reference evidence="2 3" key="1">
    <citation type="journal article" date="2017" name="PLoS Biol.">
        <title>The sea cucumber genome provides insights into morphological evolution and visceral regeneration.</title>
        <authorList>
            <person name="Zhang X."/>
            <person name="Sun L."/>
            <person name="Yuan J."/>
            <person name="Sun Y."/>
            <person name="Gao Y."/>
            <person name="Zhang L."/>
            <person name="Li S."/>
            <person name="Dai H."/>
            <person name="Hamel J.F."/>
            <person name="Liu C."/>
            <person name="Yu Y."/>
            <person name="Liu S."/>
            <person name="Lin W."/>
            <person name="Guo K."/>
            <person name="Jin S."/>
            <person name="Xu P."/>
            <person name="Storey K.B."/>
            <person name="Huan P."/>
            <person name="Zhang T."/>
            <person name="Zhou Y."/>
            <person name="Zhang J."/>
            <person name="Lin C."/>
            <person name="Li X."/>
            <person name="Xing L."/>
            <person name="Huo D."/>
            <person name="Sun M."/>
            <person name="Wang L."/>
            <person name="Mercier A."/>
            <person name="Li F."/>
            <person name="Yang H."/>
            <person name="Xiang J."/>
        </authorList>
    </citation>
    <scope>NUCLEOTIDE SEQUENCE [LARGE SCALE GENOMIC DNA]</scope>
    <source>
        <strain evidence="2">Shaxun</strain>
        <tissue evidence="2">Muscle</tissue>
    </source>
</reference>
<dbReference type="AlphaFoldDB" id="A0A2G8KX38"/>